<comment type="caution">
    <text evidence="3">The sequence shown here is derived from an EMBL/GenBank/DDBJ whole genome shotgun (WGS) entry which is preliminary data.</text>
</comment>
<keyword evidence="4" id="KW-1185">Reference proteome</keyword>
<feature type="domain" description="AMP-dependent synthetase/ligase" evidence="1">
    <location>
        <begin position="16"/>
        <end position="365"/>
    </location>
</feature>
<dbReference type="PROSITE" id="PS00455">
    <property type="entry name" value="AMP_BINDING"/>
    <property type="match status" value="1"/>
</dbReference>
<gene>
    <name evidence="3" type="ORF">I4I81_10855</name>
</gene>
<evidence type="ECO:0000313" key="3">
    <source>
        <dbReference type="EMBL" id="MBW0134755.1"/>
    </source>
</evidence>
<protein>
    <submittedName>
        <fullName evidence="3">AMP-binding protein</fullName>
    </submittedName>
</protein>
<name>A0ABS6UR73_9PSEU</name>
<dbReference type="InterPro" id="IPR020845">
    <property type="entry name" value="AMP-binding_CS"/>
</dbReference>
<dbReference type="EMBL" id="JADQDK010000001">
    <property type="protein sequence ID" value="MBW0134755.1"/>
    <property type="molecule type" value="Genomic_DNA"/>
</dbReference>
<dbReference type="PANTHER" id="PTHR43767:SF1">
    <property type="entry name" value="NONRIBOSOMAL PEPTIDE SYNTHASE PES1 (EUROFUNG)-RELATED"/>
    <property type="match status" value="1"/>
</dbReference>
<evidence type="ECO:0000259" key="2">
    <source>
        <dbReference type="Pfam" id="PF13193"/>
    </source>
</evidence>
<dbReference type="InterPro" id="IPR025110">
    <property type="entry name" value="AMP-bd_C"/>
</dbReference>
<feature type="domain" description="AMP-binding enzyme C-terminal" evidence="2">
    <location>
        <begin position="427"/>
        <end position="503"/>
    </location>
</feature>
<dbReference type="RefSeq" id="WP_218616016.1">
    <property type="nucleotide sequence ID" value="NZ_JADQDK010000001.1"/>
</dbReference>
<evidence type="ECO:0000313" key="4">
    <source>
        <dbReference type="Proteomes" id="UP000694287"/>
    </source>
</evidence>
<dbReference type="Pfam" id="PF00501">
    <property type="entry name" value="AMP-binding"/>
    <property type="match status" value="1"/>
</dbReference>
<organism evidence="3 4">
    <name type="scientific">Pseudonocardia abyssalis</name>
    <dbReference type="NCBI Taxonomy" id="2792008"/>
    <lineage>
        <taxon>Bacteria</taxon>
        <taxon>Bacillati</taxon>
        <taxon>Actinomycetota</taxon>
        <taxon>Actinomycetes</taxon>
        <taxon>Pseudonocardiales</taxon>
        <taxon>Pseudonocardiaceae</taxon>
        <taxon>Pseudonocardia</taxon>
    </lineage>
</organism>
<accession>A0ABS6UR73</accession>
<evidence type="ECO:0000259" key="1">
    <source>
        <dbReference type="Pfam" id="PF00501"/>
    </source>
</evidence>
<proteinExistence type="predicted"/>
<dbReference type="InterPro" id="IPR000873">
    <property type="entry name" value="AMP-dep_synth/lig_dom"/>
</dbReference>
<sequence>MTGLPPLERRTLGAAFDRVLDARPDEEAQAGEDGRYTFAQVHDRSLLIAGGTARLGVGRGDVLALMLDNHLDSIHTWFGLSLTGGVEVPINTAYKGEFLTHILNDCGATVLVCEERYCERIAMVLDDLRHLQTVVVRGGTGEALAGTRLRRLEFAELLDGPAAARVDVRPDELMAYMYTSGTTGASKGVELTHAHGYTYSSREDAERPHRRDRILVTLPTFHLAAQGFGIYQALVAQAFAYLAPGFSVSGFWPLVRRERITMTTMLGAISELLQQQAPGPDDADNPLELAIMAPLASDIDAFRSRFGVGLIPVYGMSEIGCVMTSAPEDTIPGEAGSSRGNYDLRLVDEDGRDVPDGTVGQLIVRPHVPHTVLAAYHNLPEKTADTVRDGWVHTGDAFTRDADGHYRFVDRIKDALRRRGENISSFELEAAINQFPDVYESAVVGVPSPEFNEDEVKAVVVVREGAQADPVELTRFLIDRVPYFMVPRFLEFVPELPKTPTMKVRKAELRDEGVHDRVWDREAAGITVTRHS</sequence>
<reference evidence="3 4" key="1">
    <citation type="submission" date="2020-11" db="EMBL/GenBank/DDBJ databases">
        <title>Pseudonocardia abyssalis sp. nov. and Pseudonocardia oceani sp. nov., description and phylogenomic analysis of two novel actinomycetes isolated from the deep Southern Ocean.</title>
        <authorList>
            <person name="Parra J."/>
        </authorList>
    </citation>
    <scope>NUCLEOTIDE SEQUENCE [LARGE SCALE GENOMIC DNA]</scope>
    <source>
        <strain evidence="3 4">KRD-168</strain>
    </source>
</reference>
<dbReference type="InterPro" id="IPR050237">
    <property type="entry name" value="ATP-dep_AMP-bd_enzyme"/>
</dbReference>
<dbReference type="Proteomes" id="UP000694287">
    <property type="component" value="Unassembled WGS sequence"/>
</dbReference>
<dbReference type="PANTHER" id="PTHR43767">
    <property type="entry name" value="LONG-CHAIN-FATTY-ACID--COA LIGASE"/>
    <property type="match status" value="1"/>
</dbReference>
<dbReference type="Pfam" id="PF13193">
    <property type="entry name" value="AMP-binding_C"/>
    <property type="match status" value="1"/>
</dbReference>